<dbReference type="SUPFAM" id="SSF51182">
    <property type="entry name" value="RmlC-like cupins"/>
    <property type="match status" value="1"/>
</dbReference>
<accession>A0ABR6BVP1</accession>
<dbReference type="Pfam" id="PF00190">
    <property type="entry name" value="Cupin_1"/>
    <property type="match status" value="1"/>
</dbReference>
<dbReference type="InterPro" id="IPR014710">
    <property type="entry name" value="RmlC-like_jellyroll"/>
</dbReference>
<dbReference type="Gene3D" id="2.60.120.10">
    <property type="entry name" value="Jelly Rolls"/>
    <property type="match status" value="1"/>
</dbReference>
<dbReference type="InterPro" id="IPR050253">
    <property type="entry name" value="Seed_Storage-Functional"/>
</dbReference>
<dbReference type="PROSITE" id="PS51318">
    <property type="entry name" value="TAT"/>
    <property type="match status" value="1"/>
</dbReference>
<gene>
    <name evidence="2" type="ORF">BC739_008182</name>
</gene>
<dbReference type="InterPro" id="IPR006045">
    <property type="entry name" value="Cupin_1"/>
</dbReference>
<dbReference type="InterPro" id="IPR006311">
    <property type="entry name" value="TAT_signal"/>
</dbReference>
<dbReference type="RefSeq" id="WP_025354329.1">
    <property type="nucleotide sequence ID" value="NZ_BAAABQ010000031.1"/>
</dbReference>
<dbReference type="EMBL" id="JACJID010000008">
    <property type="protein sequence ID" value="MBA8930935.1"/>
    <property type="molecule type" value="Genomic_DNA"/>
</dbReference>
<comment type="caution">
    <text evidence="2">The sequence shown here is derived from an EMBL/GenBank/DDBJ whole genome shotgun (WGS) entry which is preliminary data.</text>
</comment>
<dbReference type="PANTHER" id="PTHR31189">
    <property type="entry name" value="OS03G0336100 PROTEIN-RELATED"/>
    <property type="match status" value="1"/>
</dbReference>
<dbReference type="PROSITE" id="PS00725">
    <property type="entry name" value="GERMIN"/>
    <property type="match status" value="1"/>
</dbReference>
<reference evidence="2 3" key="1">
    <citation type="submission" date="2020-08" db="EMBL/GenBank/DDBJ databases">
        <title>Genomic Encyclopedia of Archaeal and Bacterial Type Strains, Phase II (KMG-II): from individual species to whole genera.</title>
        <authorList>
            <person name="Goeker M."/>
        </authorList>
    </citation>
    <scope>NUCLEOTIDE SEQUENCE [LARGE SCALE GENOMIC DNA]</scope>
    <source>
        <strain evidence="2 3">DSM 43850</strain>
    </source>
</reference>
<evidence type="ECO:0000313" key="3">
    <source>
        <dbReference type="Proteomes" id="UP000517916"/>
    </source>
</evidence>
<dbReference type="InterPro" id="IPR011051">
    <property type="entry name" value="RmlC_Cupin_sf"/>
</dbReference>
<evidence type="ECO:0000259" key="1">
    <source>
        <dbReference type="SMART" id="SM00835"/>
    </source>
</evidence>
<dbReference type="InterPro" id="IPR019780">
    <property type="entry name" value="Germin_Mn-BS"/>
</dbReference>
<dbReference type="GO" id="GO:0046564">
    <property type="term" value="F:oxalate decarboxylase activity"/>
    <property type="evidence" value="ECO:0007669"/>
    <property type="project" value="UniProtKB-EC"/>
</dbReference>
<keyword evidence="2" id="KW-0456">Lyase</keyword>
<name>A0ABR6BVP1_9PSEU</name>
<protein>
    <submittedName>
        <fullName evidence="2">Oxalate decarboxylase</fullName>
        <ecNumber evidence="2">4.1.1.2</ecNumber>
    </submittedName>
</protein>
<feature type="domain" description="Cupin type-1" evidence="1">
    <location>
        <begin position="49"/>
        <end position="200"/>
    </location>
</feature>
<keyword evidence="3" id="KW-1185">Reference proteome</keyword>
<dbReference type="SMART" id="SM00835">
    <property type="entry name" value="Cupin_1"/>
    <property type="match status" value="1"/>
</dbReference>
<dbReference type="CDD" id="cd20306">
    <property type="entry name" value="cupin_OxDC-like"/>
    <property type="match status" value="1"/>
</dbReference>
<evidence type="ECO:0000313" key="2">
    <source>
        <dbReference type="EMBL" id="MBA8930935.1"/>
    </source>
</evidence>
<organism evidence="2 3">
    <name type="scientific">Kutzneria viridogrisea</name>
    <dbReference type="NCBI Taxonomy" id="47990"/>
    <lineage>
        <taxon>Bacteria</taxon>
        <taxon>Bacillati</taxon>
        <taxon>Actinomycetota</taxon>
        <taxon>Actinomycetes</taxon>
        <taxon>Pseudonocardiales</taxon>
        <taxon>Pseudonocardiaceae</taxon>
        <taxon>Kutzneria</taxon>
    </lineage>
</organism>
<dbReference type="Proteomes" id="UP000517916">
    <property type="component" value="Unassembled WGS sequence"/>
</dbReference>
<proteinExistence type="predicted"/>
<sequence length="216" mass="22474">MTEMNRRKLLGTGVGVGAAALAGGVGGAGTAAAAAGGDPAGRSPSPHLFHLNASKPGVYNGGSLRGANEENFPILKGQNGSVYYVTLEVGGVREPHWHPSAWELNYIISGSAKWTVLGTHPDGSYHNDAFEAGPGDLVFAPEGFFHYFENSSPTEKLVVLIMFNSSTPEPNDDLGIVASFNSVPREVLAASFGVPVSAFAAIPKEVKPVVITKKTA</sequence>
<dbReference type="EC" id="4.1.1.2" evidence="2"/>